<reference evidence="1" key="1">
    <citation type="submission" date="2018-02" db="EMBL/GenBank/DDBJ databases">
        <title>Rhizophora mucronata_Transcriptome.</title>
        <authorList>
            <person name="Meera S.P."/>
            <person name="Sreeshan A."/>
            <person name="Augustine A."/>
        </authorList>
    </citation>
    <scope>NUCLEOTIDE SEQUENCE</scope>
    <source>
        <tissue evidence="1">Leaf</tissue>
    </source>
</reference>
<proteinExistence type="predicted"/>
<dbReference type="AlphaFoldDB" id="A0A2P2ISE4"/>
<organism evidence="1">
    <name type="scientific">Rhizophora mucronata</name>
    <name type="common">Asiatic mangrove</name>
    <dbReference type="NCBI Taxonomy" id="61149"/>
    <lineage>
        <taxon>Eukaryota</taxon>
        <taxon>Viridiplantae</taxon>
        <taxon>Streptophyta</taxon>
        <taxon>Embryophyta</taxon>
        <taxon>Tracheophyta</taxon>
        <taxon>Spermatophyta</taxon>
        <taxon>Magnoliopsida</taxon>
        <taxon>eudicotyledons</taxon>
        <taxon>Gunneridae</taxon>
        <taxon>Pentapetalae</taxon>
        <taxon>rosids</taxon>
        <taxon>fabids</taxon>
        <taxon>Malpighiales</taxon>
        <taxon>Rhizophoraceae</taxon>
        <taxon>Rhizophora</taxon>
    </lineage>
</organism>
<name>A0A2P2ISE4_RHIMU</name>
<evidence type="ECO:0000313" key="1">
    <source>
        <dbReference type="EMBL" id="MBW84128.1"/>
    </source>
</evidence>
<accession>A0A2P2ISE4</accession>
<protein>
    <submittedName>
        <fullName evidence="1">Uncharacterized protein</fullName>
    </submittedName>
</protein>
<dbReference type="EMBL" id="GGEC01003645">
    <property type="protein sequence ID" value="MBW84128.1"/>
    <property type="molecule type" value="Transcribed_RNA"/>
</dbReference>
<sequence length="47" mass="5208">MVVTHGWLNCQSLLLGHFADERSGLQPKILGGNMGKEGIFHPFVRIC</sequence>